<feature type="domain" description="Prephenate/arogenate dehydrogenase" evidence="11">
    <location>
        <begin position="3"/>
        <end position="291"/>
    </location>
</feature>
<evidence type="ECO:0000259" key="11">
    <source>
        <dbReference type="PROSITE" id="PS51176"/>
    </source>
</evidence>
<dbReference type="InterPro" id="IPR008927">
    <property type="entry name" value="6-PGluconate_DH-like_C_sf"/>
</dbReference>
<dbReference type="GO" id="GO:0006571">
    <property type="term" value="P:tyrosine biosynthetic process"/>
    <property type="evidence" value="ECO:0007669"/>
    <property type="project" value="UniProtKB-UniPathway"/>
</dbReference>
<name>A0A163RAU4_9BACL</name>
<dbReference type="PANTHER" id="PTHR21363:SF0">
    <property type="entry name" value="PREPHENATE DEHYDROGENASE [NADP(+)]"/>
    <property type="match status" value="1"/>
</dbReference>
<evidence type="ECO:0000256" key="4">
    <source>
        <dbReference type="ARBA" id="ARBA00016891"/>
    </source>
</evidence>
<dbReference type="InterPro" id="IPR003099">
    <property type="entry name" value="Prephen_DH"/>
</dbReference>
<keyword evidence="8" id="KW-0520">NAD</keyword>
<keyword evidence="5" id="KW-0827">Tyrosine biosynthesis</keyword>
<dbReference type="GO" id="GO:0070403">
    <property type="term" value="F:NAD+ binding"/>
    <property type="evidence" value="ECO:0007669"/>
    <property type="project" value="InterPro"/>
</dbReference>
<dbReference type="PROSITE" id="PS51671">
    <property type="entry name" value="ACT"/>
    <property type="match status" value="1"/>
</dbReference>
<accession>A0A163RAU4</accession>
<dbReference type="InterPro" id="IPR002912">
    <property type="entry name" value="ACT_dom"/>
</dbReference>
<comment type="catalytic activity">
    <reaction evidence="10">
        <text>prephenate + NAD(+) = 3-(4-hydroxyphenyl)pyruvate + CO2 + NADH</text>
        <dbReference type="Rhea" id="RHEA:13869"/>
        <dbReference type="ChEBI" id="CHEBI:16526"/>
        <dbReference type="ChEBI" id="CHEBI:29934"/>
        <dbReference type="ChEBI" id="CHEBI:36242"/>
        <dbReference type="ChEBI" id="CHEBI:57540"/>
        <dbReference type="ChEBI" id="CHEBI:57945"/>
        <dbReference type="EC" id="1.3.1.12"/>
    </reaction>
</comment>
<dbReference type="PROSITE" id="PS51176">
    <property type="entry name" value="PDH_ADH"/>
    <property type="match status" value="1"/>
</dbReference>
<dbReference type="OrthoDB" id="9802008at2"/>
<keyword evidence="14" id="KW-1185">Reference proteome</keyword>
<comment type="pathway">
    <text evidence="1">Amino-acid biosynthesis; L-tyrosine biosynthesis; (4-hydroxyphenyl)pyruvate from prephenate (NAD(+) route): step 1/1.</text>
</comment>
<dbReference type="InterPro" id="IPR050812">
    <property type="entry name" value="Preph/Arog_dehydrog"/>
</dbReference>
<dbReference type="Proteomes" id="UP000076567">
    <property type="component" value="Unassembled WGS sequence"/>
</dbReference>
<dbReference type="GO" id="GO:0004665">
    <property type="term" value="F:prephenate dehydrogenase (NADP+) activity"/>
    <property type="evidence" value="ECO:0007669"/>
    <property type="project" value="InterPro"/>
</dbReference>
<protein>
    <recommendedName>
        <fullName evidence="4">Prephenate dehydrogenase</fullName>
        <ecNumber evidence="3">1.3.1.12</ecNumber>
    </recommendedName>
</protein>
<evidence type="ECO:0000256" key="7">
    <source>
        <dbReference type="ARBA" id="ARBA00023002"/>
    </source>
</evidence>
<dbReference type="UniPathway" id="UPA00122">
    <property type="reaction ID" value="UER00961"/>
</dbReference>
<evidence type="ECO:0000313" key="14">
    <source>
        <dbReference type="Proteomes" id="UP000076567"/>
    </source>
</evidence>
<dbReference type="Pfam" id="PF02153">
    <property type="entry name" value="PDH_N"/>
    <property type="match status" value="1"/>
</dbReference>
<keyword evidence="6" id="KW-0028">Amino-acid biosynthesis</keyword>
<gene>
    <name evidence="13" type="ORF">AWM68_06815</name>
</gene>
<dbReference type="Pfam" id="PF20463">
    <property type="entry name" value="PDH_C"/>
    <property type="match status" value="1"/>
</dbReference>
<dbReference type="AlphaFoldDB" id="A0A163RAU4"/>
<dbReference type="RefSeq" id="WP_066242452.1">
    <property type="nucleotide sequence ID" value="NZ_LRFC01000023.1"/>
</dbReference>
<organism evidence="13 14">
    <name type="scientific">Fictibacillus phosphorivorans</name>
    <dbReference type="NCBI Taxonomy" id="1221500"/>
    <lineage>
        <taxon>Bacteria</taxon>
        <taxon>Bacillati</taxon>
        <taxon>Bacillota</taxon>
        <taxon>Bacilli</taxon>
        <taxon>Bacillales</taxon>
        <taxon>Fictibacillaceae</taxon>
        <taxon>Fictibacillus</taxon>
    </lineage>
</organism>
<comment type="similarity">
    <text evidence="2">Belongs to the prephenate/arogenate dehydrogenase family.</text>
</comment>
<dbReference type="InterPro" id="IPR054480">
    <property type="entry name" value="AHAS_small-like_ACT"/>
</dbReference>
<evidence type="ECO:0000256" key="10">
    <source>
        <dbReference type="ARBA" id="ARBA00049260"/>
    </source>
</evidence>
<dbReference type="Gene3D" id="1.10.3660.10">
    <property type="entry name" value="6-phosphogluconate dehydrogenase C-terminal like domain"/>
    <property type="match status" value="1"/>
</dbReference>
<dbReference type="NCBIfam" id="NF005107">
    <property type="entry name" value="PRK06545.1-5"/>
    <property type="match status" value="1"/>
</dbReference>
<dbReference type="Gene3D" id="3.40.50.720">
    <property type="entry name" value="NAD(P)-binding Rossmann-like Domain"/>
    <property type="match status" value="1"/>
</dbReference>
<dbReference type="InterPro" id="IPR036291">
    <property type="entry name" value="NAD(P)-bd_dom_sf"/>
</dbReference>
<evidence type="ECO:0000256" key="2">
    <source>
        <dbReference type="ARBA" id="ARBA00007964"/>
    </source>
</evidence>
<evidence type="ECO:0000256" key="1">
    <source>
        <dbReference type="ARBA" id="ARBA00005067"/>
    </source>
</evidence>
<dbReference type="FunFam" id="3.40.50.720:FF:000208">
    <property type="entry name" value="Prephenate dehydrogenase"/>
    <property type="match status" value="1"/>
</dbReference>
<dbReference type="EMBL" id="LRFC01000023">
    <property type="protein sequence ID" value="KZE66459.1"/>
    <property type="molecule type" value="Genomic_DNA"/>
</dbReference>
<evidence type="ECO:0000259" key="12">
    <source>
        <dbReference type="PROSITE" id="PS51671"/>
    </source>
</evidence>
<dbReference type="InterPro" id="IPR046825">
    <property type="entry name" value="PDH_C"/>
</dbReference>
<dbReference type="EC" id="1.3.1.12" evidence="3"/>
<dbReference type="GO" id="GO:0008977">
    <property type="term" value="F:prephenate dehydrogenase (NAD+) activity"/>
    <property type="evidence" value="ECO:0007669"/>
    <property type="project" value="UniProtKB-EC"/>
</dbReference>
<dbReference type="InterPro" id="IPR045865">
    <property type="entry name" value="ACT-like_dom_sf"/>
</dbReference>
<feature type="domain" description="ACT" evidence="12">
    <location>
        <begin position="296"/>
        <end position="366"/>
    </location>
</feature>
<proteinExistence type="inferred from homology"/>
<reference evidence="14" key="1">
    <citation type="submission" date="2016-01" db="EMBL/GenBank/DDBJ databases">
        <title>Draft genome of Chromobacterium sp. F49.</title>
        <authorList>
            <person name="Hong K.W."/>
        </authorList>
    </citation>
    <scope>NUCLEOTIDE SEQUENCE [LARGE SCALE GENOMIC DNA]</scope>
    <source>
        <strain evidence="14">P7IIIA</strain>
    </source>
</reference>
<dbReference type="InterPro" id="IPR046826">
    <property type="entry name" value="PDH_N"/>
</dbReference>
<evidence type="ECO:0000256" key="3">
    <source>
        <dbReference type="ARBA" id="ARBA00012068"/>
    </source>
</evidence>
<evidence type="ECO:0000256" key="8">
    <source>
        <dbReference type="ARBA" id="ARBA00023027"/>
    </source>
</evidence>
<keyword evidence="9" id="KW-0057">Aromatic amino acid biosynthesis</keyword>
<comment type="caution">
    <text evidence="13">The sequence shown here is derived from an EMBL/GenBank/DDBJ whole genome shotgun (WGS) entry which is preliminary data.</text>
</comment>
<keyword evidence="7" id="KW-0560">Oxidoreductase</keyword>
<sequence>MMKNVLLIGVGLIGGSIALSIKKENDVMIFGYDVYTESSETAKKLGVIDEVVRNVEEKAATADLIIIATPVEETLKVMDRLASISPAIEALVMDVGSTKNSIMSKAEDLAAKGLRFIGGHPMAGSHKTGVESAKAHLLENAFYFLTPNSITSEKDVDEAKDWLKGTRAKFLVSEPDEHDFLTGIVSHFPHLVASSLVRITKNHAVDKPLIQQLAAGGFRDITRIASSSPKMWSDIVSQNKSHLLDLLHEWKKEMDEVIRFVENGDQTELFHYFDSAKSFRDSLPVRSKGAIHPFSDLYVDILDRIGALSHITALLAQSKINIINLSILEVREGLNAVLRLSFQDDNDRDQAQYILQNEDYLTHITL</sequence>
<dbReference type="SUPFAM" id="SSF55021">
    <property type="entry name" value="ACT-like"/>
    <property type="match status" value="1"/>
</dbReference>
<evidence type="ECO:0000256" key="6">
    <source>
        <dbReference type="ARBA" id="ARBA00022605"/>
    </source>
</evidence>
<dbReference type="Pfam" id="PF22629">
    <property type="entry name" value="ACT_AHAS_ss"/>
    <property type="match status" value="1"/>
</dbReference>
<dbReference type="PANTHER" id="PTHR21363">
    <property type="entry name" value="PREPHENATE DEHYDROGENASE"/>
    <property type="match status" value="1"/>
</dbReference>
<evidence type="ECO:0000256" key="5">
    <source>
        <dbReference type="ARBA" id="ARBA00022498"/>
    </source>
</evidence>
<dbReference type="SUPFAM" id="SSF51735">
    <property type="entry name" value="NAD(P)-binding Rossmann-fold domains"/>
    <property type="match status" value="1"/>
</dbReference>
<evidence type="ECO:0000313" key="13">
    <source>
        <dbReference type="EMBL" id="KZE66459.1"/>
    </source>
</evidence>
<evidence type="ECO:0000256" key="9">
    <source>
        <dbReference type="ARBA" id="ARBA00023141"/>
    </source>
</evidence>
<dbReference type="FunFam" id="1.10.3660.10:FF:000003">
    <property type="entry name" value="Prephenate dehydrogenase"/>
    <property type="match status" value="1"/>
</dbReference>
<dbReference type="SUPFAM" id="SSF48179">
    <property type="entry name" value="6-phosphogluconate dehydrogenase C-terminal domain-like"/>
    <property type="match status" value="1"/>
</dbReference>